<dbReference type="InParanoid" id="E3N4E2"/>
<gene>
    <name evidence="2" type="ORF">CRE_23022</name>
</gene>
<protein>
    <submittedName>
        <fullName evidence="2">Uncharacterized protein</fullName>
    </submittedName>
</protein>
<name>E3N4E2_CAERE</name>
<dbReference type="Proteomes" id="UP000008281">
    <property type="component" value="Unassembled WGS sequence"/>
</dbReference>
<dbReference type="AlphaFoldDB" id="E3N4E2"/>
<keyword evidence="1" id="KW-1133">Transmembrane helix</keyword>
<accession>E3N4E2</accession>
<dbReference type="HOGENOM" id="CLU_2500033_0_0_1"/>
<sequence>MSGLQPETRYVVGLRFEADIVETYEFDEATDALLPKDLFFCRRLNSMEVRLKETYGSYLEKCQIDFTGLMFGLVILLILLIFAILF</sequence>
<keyword evidence="3" id="KW-1185">Reference proteome</keyword>
<reference evidence="2" key="1">
    <citation type="submission" date="2007-07" db="EMBL/GenBank/DDBJ databases">
        <title>PCAP assembly of the Caenorhabditis remanei genome.</title>
        <authorList>
            <consortium name="The Caenorhabditis remanei Sequencing Consortium"/>
            <person name="Wilson R.K."/>
        </authorList>
    </citation>
    <scope>NUCLEOTIDE SEQUENCE [LARGE SCALE GENOMIC DNA]</scope>
    <source>
        <strain evidence="2">PB4641</strain>
    </source>
</reference>
<dbReference type="EMBL" id="DS268525">
    <property type="protein sequence ID" value="EFO85470.1"/>
    <property type="molecule type" value="Genomic_DNA"/>
</dbReference>
<organism evidence="3">
    <name type="scientific">Caenorhabditis remanei</name>
    <name type="common">Caenorhabditis vulgaris</name>
    <dbReference type="NCBI Taxonomy" id="31234"/>
    <lineage>
        <taxon>Eukaryota</taxon>
        <taxon>Metazoa</taxon>
        <taxon>Ecdysozoa</taxon>
        <taxon>Nematoda</taxon>
        <taxon>Chromadorea</taxon>
        <taxon>Rhabditida</taxon>
        <taxon>Rhabditina</taxon>
        <taxon>Rhabditomorpha</taxon>
        <taxon>Rhabditoidea</taxon>
        <taxon>Rhabditidae</taxon>
        <taxon>Peloderinae</taxon>
        <taxon>Caenorhabditis</taxon>
    </lineage>
</organism>
<evidence type="ECO:0000256" key="1">
    <source>
        <dbReference type="SAM" id="Phobius"/>
    </source>
</evidence>
<proteinExistence type="predicted"/>
<keyword evidence="1" id="KW-0812">Transmembrane</keyword>
<evidence type="ECO:0000313" key="3">
    <source>
        <dbReference type="Proteomes" id="UP000008281"/>
    </source>
</evidence>
<keyword evidence="1" id="KW-0472">Membrane</keyword>
<evidence type="ECO:0000313" key="2">
    <source>
        <dbReference type="EMBL" id="EFO85470.1"/>
    </source>
</evidence>
<feature type="transmembrane region" description="Helical" evidence="1">
    <location>
        <begin position="66"/>
        <end position="85"/>
    </location>
</feature>